<sequence length="543" mass="58633">MSSAVIEKELTCSICTDILFDPVTFLDCLHANCGACAKSWFASLNNSESTPNNANAGSKFTCPACRAVVREARAGGLLQNLVDDFVKNNPSKDRTSEEKKSMRSVYRPGDKVLPSAGGSSAGSTPPARAQTAPTFTSLRTPPPARPNVFRVPLVPLSTPPNSGPFPPPNSPLASSSNPPLTSIFEQLSVTRDPECHHCSKSLKFAVRGICATCEETFCTRCYRVNEGCGSSPSPSSSSSPPHVVVFQKQRPSPQSPISVGLFCVVCESFCGEPNGNGFWLCGSCHSSGDDELWGYCSACVGRNNCCTHDLELYVKAARHPMSPMTQSPAMEIIQQVRQHKRLVSQGSSPNTPQARLLARGYTRVTSNWINCDFCDQRISPDSAFLHCPQCQGGDMDICMQCYDVTRSGADPNSSTFKCPQGHDFSLLTQSGSPGSRKVILSPPHDPPEIIPRSQNPYPKTAVALKGHWPDEENASLGSVSQGDRPGVRMWEHGDQLAFPEGAMITDVALAFTEGVGLDRVTYYWGWYGGAGGLFESECVRIMD</sequence>
<dbReference type="PROSITE" id="PS50089">
    <property type="entry name" value="ZF_RING_2"/>
    <property type="match status" value="1"/>
</dbReference>
<dbReference type="PANTHER" id="PTHR16079">
    <property type="entry name" value="UBIQUITIN LIGASE PROTEIN CHFR"/>
    <property type="match status" value="1"/>
</dbReference>
<name>A0A2T6ZHW8_TUBBO</name>
<dbReference type="InterPro" id="IPR013083">
    <property type="entry name" value="Znf_RING/FYVE/PHD"/>
</dbReference>
<feature type="compositionally biased region" description="Low complexity" evidence="5">
    <location>
        <begin position="114"/>
        <end position="127"/>
    </location>
</feature>
<feature type="domain" description="RING-type" evidence="6">
    <location>
        <begin position="12"/>
        <end position="66"/>
    </location>
</feature>
<keyword evidence="8" id="KW-1185">Reference proteome</keyword>
<dbReference type="InterPro" id="IPR001841">
    <property type="entry name" value="Znf_RING"/>
</dbReference>
<evidence type="ECO:0000313" key="7">
    <source>
        <dbReference type="EMBL" id="PUU75090.1"/>
    </source>
</evidence>
<evidence type="ECO:0000256" key="4">
    <source>
        <dbReference type="PROSITE-ProRule" id="PRU00175"/>
    </source>
</evidence>
<gene>
    <name evidence="7" type="ORF">B9Z19DRAFT_371789</name>
</gene>
<dbReference type="EMBL" id="NESQ01000251">
    <property type="protein sequence ID" value="PUU75090.1"/>
    <property type="molecule type" value="Genomic_DNA"/>
</dbReference>
<evidence type="ECO:0000259" key="6">
    <source>
        <dbReference type="PROSITE" id="PS50089"/>
    </source>
</evidence>
<accession>A0A2T6ZHW8</accession>
<dbReference type="GO" id="GO:0004842">
    <property type="term" value="F:ubiquitin-protein transferase activity"/>
    <property type="evidence" value="ECO:0007669"/>
    <property type="project" value="TreeGrafter"/>
</dbReference>
<keyword evidence="1" id="KW-0479">Metal-binding</keyword>
<protein>
    <recommendedName>
        <fullName evidence="6">RING-type domain-containing protein</fullName>
    </recommendedName>
</protein>
<dbReference type="GO" id="GO:0016567">
    <property type="term" value="P:protein ubiquitination"/>
    <property type="evidence" value="ECO:0007669"/>
    <property type="project" value="TreeGrafter"/>
</dbReference>
<feature type="compositionally biased region" description="Basic and acidic residues" evidence="5">
    <location>
        <begin position="86"/>
        <end position="101"/>
    </location>
</feature>
<dbReference type="InterPro" id="IPR018957">
    <property type="entry name" value="Znf_C3HC4_RING-type"/>
</dbReference>
<keyword evidence="3" id="KW-0862">Zinc</keyword>
<keyword evidence="2 4" id="KW-0863">Zinc-finger</keyword>
<dbReference type="GO" id="GO:0005634">
    <property type="term" value="C:nucleus"/>
    <property type="evidence" value="ECO:0007669"/>
    <property type="project" value="TreeGrafter"/>
</dbReference>
<dbReference type="InterPro" id="IPR052256">
    <property type="entry name" value="E3_ubiquitin-ligase_CHFR"/>
</dbReference>
<feature type="region of interest" description="Disordered" evidence="5">
    <location>
        <begin position="86"/>
        <end position="145"/>
    </location>
</feature>
<dbReference type="PANTHER" id="PTHR16079:SF4">
    <property type="entry name" value="E3 UBIQUITIN-PROTEIN LIGASE CHFR"/>
    <property type="match status" value="1"/>
</dbReference>
<reference evidence="7 8" key="1">
    <citation type="submission" date="2017-04" db="EMBL/GenBank/DDBJ databases">
        <title>Draft genome sequence of Tuber borchii Vittad., a whitish edible truffle.</title>
        <authorList>
            <consortium name="DOE Joint Genome Institute"/>
            <person name="Murat C."/>
            <person name="Kuo A."/>
            <person name="Barry K.W."/>
            <person name="Clum A."/>
            <person name="Dockter R.B."/>
            <person name="Fauchery L."/>
            <person name="Iotti M."/>
            <person name="Kohler A."/>
            <person name="Labutti K."/>
            <person name="Lindquist E.A."/>
            <person name="Lipzen A."/>
            <person name="Ohm R.A."/>
            <person name="Wang M."/>
            <person name="Grigoriev I.V."/>
            <person name="Zambonelli A."/>
            <person name="Martin F.M."/>
        </authorList>
    </citation>
    <scope>NUCLEOTIDE SEQUENCE [LARGE SCALE GENOMIC DNA]</scope>
    <source>
        <strain evidence="7 8">Tbo3840</strain>
    </source>
</reference>
<dbReference type="Pfam" id="PF00097">
    <property type="entry name" value="zf-C3HC4"/>
    <property type="match status" value="1"/>
</dbReference>
<dbReference type="SMART" id="SM00184">
    <property type="entry name" value="RING"/>
    <property type="match status" value="1"/>
</dbReference>
<proteinExistence type="predicted"/>
<comment type="caution">
    <text evidence="7">The sequence shown here is derived from an EMBL/GenBank/DDBJ whole genome shotgun (WGS) entry which is preliminary data.</text>
</comment>
<organism evidence="7 8">
    <name type="scientific">Tuber borchii</name>
    <name type="common">White truffle</name>
    <dbReference type="NCBI Taxonomy" id="42251"/>
    <lineage>
        <taxon>Eukaryota</taxon>
        <taxon>Fungi</taxon>
        <taxon>Dikarya</taxon>
        <taxon>Ascomycota</taxon>
        <taxon>Pezizomycotina</taxon>
        <taxon>Pezizomycetes</taxon>
        <taxon>Pezizales</taxon>
        <taxon>Tuberaceae</taxon>
        <taxon>Tuber</taxon>
    </lineage>
</organism>
<dbReference type="SUPFAM" id="SSF57850">
    <property type="entry name" value="RING/U-box"/>
    <property type="match status" value="1"/>
</dbReference>
<evidence type="ECO:0000313" key="8">
    <source>
        <dbReference type="Proteomes" id="UP000244722"/>
    </source>
</evidence>
<dbReference type="GO" id="GO:0006511">
    <property type="term" value="P:ubiquitin-dependent protein catabolic process"/>
    <property type="evidence" value="ECO:0007669"/>
    <property type="project" value="TreeGrafter"/>
</dbReference>
<evidence type="ECO:0000256" key="3">
    <source>
        <dbReference type="ARBA" id="ARBA00022833"/>
    </source>
</evidence>
<dbReference type="OrthoDB" id="1305878at2759"/>
<dbReference type="Gene3D" id="3.30.40.10">
    <property type="entry name" value="Zinc/RING finger domain, C3HC4 (zinc finger)"/>
    <property type="match status" value="1"/>
</dbReference>
<evidence type="ECO:0000256" key="2">
    <source>
        <dbReference type="ARBA" id="ARBA00022771"/>
    </source>
</evidence>
<evidence type="ECO:0000256" key="5">
    <source>
        <dbReference type="SAM" id="MobiDB-lite"/>
    </source>
</evidence>
<dbReference type="Proteomes" id="UP000244722">
    <property type="component" value="Unassembled WGS sequence"/>
</dbReference>
<dbReference type="GO" id="GO:0008270">
    <property type="term" value="F:zinc ion binding"/>
    <property type="evidence" value="ECO:0007669"/>
    <property type="project" value="UniProtKB-KW"/>
</dbReference>
<evidence type="ECO:0000256" key="1">
    <source>
        <dbReference type="ARBA" id="ARBA00022723"/>
    </source>
</evidence>
<dbReference type="STRING" id="42251.A0A2T6ZHW8"/>
<dbReference type="AlphaFoldDB" id="A0A2T6ZHW8"/>